<name>A0A175YMM3_DAUCS</name>
<dbReference type="AlphaFoldDB" id="A0A175YMM3"/>
<sequence length="195" mass="22129">MSLRTAMLLDQRFSQGFTVPQIRRAASNMGSHIVDNEEAQLPHELEEALAAQPPRGLLEAAAAEGDIEAQLNFWNQYHANRHDVWSIGVVVLELAYGKISVLNRNQFLHVANYIDEIGILPETWEQLLENSEAQMPIHGLAGRFTNEFINFLRTCLRMNQYARPDTLGLLNDDFLGPVGMMSEEDFRLSLLQQNH</sequence>
<accession>A0A175YMM3</accession>
<dbReference type="EMBL" id="LNRQ01000008">
    <property type="protein sequence ID" value="KZM84849.1"/>
    <property type="molecule type" value="Genomic_DNA"/>
</dbReference>
<dbReference type="PROSITE" id="PS50011">
    <property type="entry name" value="PROTEIN_KINASE_DOM"/>
    <property type="match status" value="1"/>
</dbReference>
<evidence type="ECO:0000259" key="1">
    <source>
        <dbReference type="PROSITE" id="PS50011"/>
    </source>
</evidence>
<evidence type="ECO:0000313" key="2">
    <source>
        <dbReference type="EMBL" id="KZM84849.1"/>
    </source>
</evidence>
<dbReference type="InterPro" id="IPR000719">
    <property type="entry name" value="Prot_kinase_dom"/>
</dbReference>
<evidence type="ECO:0000313" key="4">
    <source>
        <dbReference type="Proteomes" id="UP000077755"/>
    </source>
</evidence>
<proteinExistence type="predicted"/>
<dbReference type="SUPFAM" id="SSF56112">
    <property type="entry name" value="Protein kinase-like (PK-like)"/>
    <property type="match status" value="1"/>
</dbReference>
<dbReference type="Proteomes" id="UP000077755">
    <property type="component" value="Chromosome 8"/>
</dbReference>
<organism evidence="2">
    <name type="scientific">Daucus carota subsp. sativus</name>
    <name type="common">Carrot</name>
    <dbReference type="NCBI Taxonomy" id="79200"/>
    <lineage>
        <taxon>Eukaryota</taxon>
        <taxon>Viridiplantae</taxon>
        <taxon>Streptophyta</taxon>
        <taxon>Embryophyta</taxon>
        <taxon>Tracheophyta</taxon>
        <taxon>Spermatophyta</taxon>
        <taxon>Magnoliopsida</taxon>
        <taxon>eudicotyledons</taxon>
        <taxon>Gunneridae</taxon>
        <taxon>Pentapetalae</taxon>
        <taxon>asterids</taxon>
        <taxon>campanulids</taxon>
        <taxon>Apiales</taxon>
        <taxon>Apiaceae</taxon>
        <taxon>Apioideae</taxon>
        <taxon>Scandiceae</taxon>
        <taxon>Daucinae</taxon>
        <taxon>Daucus</taxon>
        <taxon>Daucus sect. Daucus</taxon>
    </lineage>
</organism>
<reference evidence="2" key="1">
    <citation type="journal article" date="2016" name="Nat. Genet.">
        <title>A high-quality carrot genome assembly provides new insights into carotenoid accumulation and asterid genome evolution.</title>
        <authorList>
            <person name="Iorizzo M."/>
            <person name="Ellison S."/>
            <person name="Senalik D."/>
            <person name="Zeng P."/>
            <person name="Satapoomin P."/>
            <person name="Huang J."/>
            <person name="Bowman M."/>
            <person name="Iovene M."/>
            <person name="Sanseverino W."/>
            <person name="Cavagnaro P."/>
            <person name="Yildiz M."/>
            <person name="Macko-Podgorni A."/>
            <person name="Moranska E."/>
            <person name="Grzebelus E."/>
            <person name="Grzebelus D."/>
            <person name="Ashrafi H."/>
            <person name="Zheng Z."/>
            <person name="Cheng S."/>
            <person name="Spooner D."/>
            <person name="Van Deynze A."/>
            <person name="Simon P."/>
        </authorList>
    </citation>
    <scope>NUCLEOTIDE SEQUENCE [LARGE SCALE GENOMIC DNA]</scope>
    <source>
        <tissue evidence="2">Leaf</tissue>
    </source>
</reference>
<dbReference type="EMBL" id="CP093350">
    <property type="protein sequence ID" value="WOH12259.1"/>
    <property type="molecule type" value="Genomic_DNA"/>
</dbReference>
<dbReference type="GO" id="GO:0004672">
    <property type="term" value="F:protein kinase activity"/>
    <property type="evidence" value="ECO:0007669"/>
    <property type="project" value="InterPro"/>
</dbReference>
<dbReference type="STRING" id="79200.A0A175YMM3"/>
<reference evidence="3" key="2">
    <citation type="submission" date="2022-03" db="EMBL/GenBank/DDBJ databases">
        <title>Draft title - Genomic analysis of global carrot germplasm unveils the trajectory of domestication and the origin of high carotenoid orange carrot.</title>
        <authorList>
            <person name="Iorizzo M."/>
            <person name="Ellison S."/>
            <person name="Senalik D."/>
            <person name="Macko-Podgorni A."/>
            <person name="Grzebelus D."/>
            <person name="Bostan H."/>
            <person name="Rolling W."/>
            <person name="Curaba J."/>
            <person name="Simon P."/>
        </authorList>
    </citation>
    <scope>NUCLEOTIDE SEQUENCE</scope>
    <source>
        <tissue evidence="3">Leaf</tissue>
    </source>
</reference>
<protein>
    <recommendedName>
        <fullName evidence="1">Protein kinase domain-containing protein</fullName>
    </recommendedName>
</protein>
<feature type="domain" description="Protein kinase" evidence="1">
    <location>
        <begin position="1"/>
        <end position="175"/>
    </location>
</feature>
<evidence type="ECO:0000313" key="3">
    <source>
        <dbReference type="EMBL" id="WOH12259.1"/>
    </source>
</evidence>
<dbReference type="GO" id="GO:0005524">
    <property type="term" value="F:ATP binding"/>
    <property type="evidence" value="ECO:0007669"/>
    <property type="project" value="InterPro"/>
</dbReference>
<gene>
    <name evidence="2" type="ORF">DCAR_027729</name>
    <name evidence="3" type="ORF">DCAR_0831761</name>
</gene>
<dbReference type="Gene3D" id="1.10.510.10">
    <property type="entry name" value="Transferase(Phosphotransferase) domain 1"/>
    <property type="match status" value="1"/>
</dbReference>
<keyword evidence="4" id="KW-1185">Reference proteome</keyword>
<dbReference type="Gramene" id="KZM84849">
    <property type="protein sequence ID" value="KZM84849"/>
    <property type="gene ID" value="DCAR_027729"/>
</dbReference>
<dbReference type="InterPro" id="IPR011009">
    <property type="entry name" value="Kinase-like_dom_sf"/>
</dbReference>